<dbReference type="EMBL" id="BSNC01000005">
    <property type="protein sequence ID" value="GLP96753.1"/>
    <property type="molecule type" value="Genomic_DNA"/>
</dbReference>
<sequence>MKQIAILTLHGMGNQTRDYSKDLEHALAERLGLAWEQVYFHPIYYADLLQGPQQTLWEAMKAEPTNRLDFEALRQFLLYSLGDAASLEYSAHRNRGQYDAVQQRISQSLLAAYDALGGEAKPVIVVAHSLGCQVFSNYCWDLTHDEALCKAVGVLDDKACEFVRLRSLASMVTLGCNIPLFVSGLERRECFTRPNEAMRWLNLYDPDDVLGWPVRQLGPSFKWVEDYPTHVGGVTNGWSPLSHMAYWQDRDVIQCICDQALSLLK</sequence>
<organism evidence="1 2">
    <name type="scientific">Paraferrimonas sedimenticola</name>
    <dbReference type="NCBI Taxonomy" id="375674"/>
    <lineage>
        <taxon>Bacteria</taxon>
        <taxon>Pseudomonadati</taxon>
        <taxon>Pseudomonadota</taxon>
        <taxon>Gammaproteobacteria</taxon>
        <taxon>Alteromonadales</taxon>
        <taxon>Ferrimonadaceae</taxon>
        <taxon>Paraferrimonas</taxon>
    </lineage>
</organism>
<name>A0AA37RWS9_9GAMM</name>
<dbReference type="Proteomes" id="UP001161422">
    <property type="component" value="Unassembled WGS sequence"/>
</dbReference>
<comment type="caution">
    <text evidence="1">The sequence shown here is derived from an EMBL/GenBank/DDBJ whole genome shotgun (WGS) entry which is preliminary data.</text>
</comment>
<dbReference type="RefSeq" id="WP_095504070.1">
    <property type="nucleotide sequence ID" value="NZ_BSNC01000005.1"/>
</dbReference>
<evidence type="ECO:0000313" key="1">
    <source>
        <dbReference type="EMBL" id="GLP96753.1"/>
    </source>
</evidence>
<dbReference type="AlphaFoldDB" id="A0AA37RWS9"/>
<evidence type="ECO:0000313" key="2">
    <source>
        <dbReference type="Proteomes" id="UP001161422"/>
    </source>
</evidence>
<evidence type="ECO:0008006" key="3">
    <source>
        <dbReference type="Google" id="ProtNLM"/>
    </source>
</evidence>
<proteinExistence type="predicted"/>
<reference evidence="1" key="2">
    <citation type="submission" date="2023-01" db="EMBL/GenBank/DDBJ databases">
        <title>Draft genome sequence of Paraferrimonas sedimenticola strain NBRC 101628.</title>
        <authorList>
            <person name="Sun Q."/>
            <person name="Mori K."/>
        </authorList>
    </citation>
    <scope>NUCLEOTIDE SEQUENCE</scope>
    <source>
        <strain evidence="1">NBRC 101628</strain>
    </source>
</reference>
<gene>
    <name evidence="1" type="ORF">GCM10007895_20590</name>
</gene>
<accession>A0AA37RWS9</accession>
<dbReference type="SUPFAM" id="SSF53474">
    <property type="entry name" value="alpha/beta-Hydrolases"/>
    <property type="match status" value="1"/>
</dbReference>
<protein>
    <recommendedName>
        <fullName evidence="3">Chemotaxis protein</fullName>
    </recommendedName>
</protein>
<dbReference type="InterPro" id="IPR029058">
    <property type="entry name" value="AB_hydrolase_fold"/>
</dbReference>
<keyword evidence="2" id="KW-1185">Reference proteome</keyword>
<dbReference type="Gene3D" id="3.40.50.1820">
    <property type="entry name" value="alpha/beta hydrolase"/>
    <property type="match status" value="1"/>
</dbReference>
<reference evidence="1" key="1">
    <citation type="journal article" date="2014" name="Int. J. Syst. Evol. Microbiol.">
        <title>Complete genome sequence of Corynebacterium casei LMG S-19264T (=DSM 44701T), isolated from a smear-ripened cheese.</title>
        <authorList>
            <consortium name="US DOE Joint Genome Institute (JGI-PGF)"/>
            <person name="Walter F."/>
            <person name="Albersmeier A."/>
            <person name="Kalinowski J."/>
            <person name="Ruckert C."/>
        </authorList>
    </citation>
    <scope>NUCLEOTIDE SEQUENCE</scope>
    <source>
        <strain evidence="1">NBRC 101628</strain>
    </source>
</reference>